<dbReference type="EMBL" id="JELX01000634">
    <property type="protein sequence ID" value="KYF63243.1"/>
    <property type="molecule type" value="Genomic_DNA"/>
</dbReference>
<sequence>MNDLKPHISLDEDPDGNSWKMFVVHGDAAMMRSQPAMPSKSDAACCAPGCCVWSRLNDAAAR</sequence>
<dbReference type="AlphaFoldDB" id="A0A150Q5Y2"/>
<dbReference type="Proteomes" id="UP000075604">
    <property type="component" value="Unassembled WGS sequence"/>
</dbReference>
<evidence type="ECO:0000313" key="2">
    <source>
        <dbReference type="Proteomes" id="UP000075604"/>
    </source>
</evidence>
<gene>
    <name evidence="1" type="ORF">BE04_25355</name>
</gene>
<comment type="caution">
    <text evidence="1">The sequence shown here is derived from an EMBL/GenBank/DDBJ whole genome shotgun (WGS) entry which is preliminary data.</text>
</comment>
<evidence type="ECO:0000313" key="1">
    <source>
        <dbReference type="EMBL" id="KYF63243.1"/>
    </source>
</evidence>
<name>A0A150Q5Y2_SORCE</name>
<accession>A0A150Q5Y2</accession>
<proteinExistence type="predicted"/>
<organism evidence="1 2">
    <name type="scientific">Sorangium cellulosum</name>
    <name type="common">Polyangium cellulosum</name>
    <dbReference type="NCBI Taxonomy" id="56"/>
    <lineage>
        <taxon>Bacteria</taxon>
        <taxon>Pseudomonadati</taxon>
        <taxon>Myxococcota</taxon>
        <taxon>Polyangia</taxon>
        <taxon>Polyangiales</taxon>
        <taxon>Polyangiaceae</taxon>
        <taxon>Sorangium</taxon>
    </lineage>
</organism>
<protein>
    <submittedName>
        <fullName evidence="1">Uncharacterized protein</fullName>
    </submittedName>
</protein>
<reference evidence="1 2" key="1">
    <citation type="submission" date="2014-02" db="EMBL/GenBank/DDBJ databases">
        <title>The small core and large imbalanced accessory genome model reveals a collaborative survival strategy of Sorangium cellulosum strains in nature.</title>
        <authorList>
            <person name="Han K."/>
            <person name="Peng R."/>
            <person name="Blom J."/>
            <person name="Li Y.-Z."/>
        </authorList>
    </citation>
    <scope>NUCLEOTIDE SEQUENCE [LARGE SCALE GENOMIC DNA]</scope>
    <source>
        <strain evidence="1 2">So0157-18</strain>
    </source>
</reference>